<dbReference type="RefSeq" id="WP_168673643.1">
    <property type="nucleotide sequence ID" value="NZ_JAAVTK010000007.1"/>
</dbReference>
<dbReference type="InterPro" id="IPR002716">
    <property type="entry name" value="PIN_dom"/>
</dbReference>
<dbReference type="EC" id="3.1.-.-" evidence="8"/>
<dbReference type="HAMAP" id="MF_00265">
    <property type="entry name" value="VapC_Nob1"/>
    <property type="match status" value="1"/>
</dbReference>
<name>A0ABX1HJG3_9BACT</name>
<dbReference type="EMBL" id="JAAVTK010000007">
    <property type="protein sequence ID" value="NKI90029.1"/>
    <property type="molecule type" value="Genomic_DNA"/>
</dbReference>
<evidence type="ECO:0000259" key="9">
    <source>
        <dbReference type="Pfam" id="PF01850"/>
    </source>
</evidence>
<evidence type="ECO:0000256" key="4">
    <source>
        <dbReference type="ARBA" id="ARBA00022723"/>
    </source>
</evidence>
<feature type="binding site" evidence="8">
    <location>
        <position position="7"/>
    </location>
    <ligand>
        <name>Mg(2+)</name>
        <dbReference type="ChEBI" id="CHEBI:18420"/>
    </ligand>
</feature>
<evidence type="ECO:0000313" key="11">
    <source>
        <dbReference type="Proteomes" id="UP000717634"/>
    </source>
</evidence>
<keyword evidence="5 8" id="KW-0378">Hydrolase</keyword>
<dbReference type="GO" id="GO:0004519">
    <property type="term" value="F:endonuclease activity"/>
    <property type="evidence" value="ECO:0007669"/>
    <property type="project" value="UniProtKB-KW"/>
</dbReference>
<dbReference type="GO" id="GO:0016787">
    <property type="term" value="F:hydrolase activity"/>
    <property type="evidence" value="ECO:0007669"/>
    <property type="project" value="UniProtKB-KW"/>
</dbReference>
<evidence type="ECO:0000256" key="8">
    <source>
        <dbReference type="HAMAP-Rule" id="MF_00265"/>
    </source>
</evidence>
<evidence type="ECO:0000256" key="7">
    <source>
        <dbReference type="ARBA" id="ARBA00038093"/>
    </source>
</evidence>
<dbReference type="SUPFAM" id="SSF88723">
    <property type="entry name" value="PIN domain-like"/>
    <property type="match status" value="1"/>
</dbReference>
<accession>A0ABX1HJG3</accession>
<dbReference type="InterPro" id="IPR050556">
    <property type="entry name" value="Type_II_TA_system_RNase"/>
</dbReference>
<proteinExistence type="inferred from homology"/>
<evidence type="ECO:0000256" key="5">
    <source>
        <dbReference type="ARBA" id="ARBA00022801"/>
    </source>
</evidence>
<feature type="binding site" evidence="8">
    <location>
        <position position="101"/>
    </location>
    <ligand>
        <name>Mg(2+)</name>
        <dbReference type="ChEBI" id="CHEBI:18420"/>
    </ligand>
</feature>
<keyword evidence="2 8" id="KW-1277">Toxin-antitoxin system</keyword>
<dbReference type="InterPro" id="IPR022907">
    <property type="entry name" value="VapC_family"/>
</dbReference>
<evidence type="ECO:0000256" key="3">
    <source>
        <dbReference type="ARBA" id="ARBA00022722"/>
    </source>
</evidence>
<sequence>MTAYLLDTNICVYLINGKYELASRLKRAKLPNCFLSELTVAELLYGVANSAPTHQLANRQRLDDFLSLFEERILPISDSLESYAQQKAHLKRLGRLQGEFDMLIGSVAVAHRLTLVTHNTAHFASMAGIVLEDWVQEYEDEQESANAK</sequence>
<feature type="domain" description="PIN" evidence="9">
    <location>
        <begin position="4"/>
        <end position="127"/>
    </location>
</feature>
<dbReference type="Pfam" id="PF01850">
    <property type="entry name" value="PIN"/>
    <property type="match status" value="1"/>
</dbReference>
<keyword evidence="8" id="KW-0800">Toxin</keyword>
<reference evidence="10 11" key="1">
    <citation type="submission" date="2020-03" db="EMBL/GenBank/DDBJ databases">
        <title>Genomic Encyclopedia of Type Strains, Phase IV (KMG-V): Genome sequencing to study the core and pangenomes of soil and plant-associated prokaryotes.</title>
        <authorList>
            <person name="Whitman W."/>
        </authorList>
    </citation>
    <scope>NUCLEOTIDE SEQUENCE [LARGE SCALE GENOMIC DNA]</scope>
    <source>
        <strain evidence="10 11">1B</strain>
    </source>
</reference>
<organism evidence="10 11">
    <name type="scientific">Hymenobacter artigasi</name>
    <dbReference type="NCBI Taxonomy" id="2719616"/>
    <lineage>
        <taxon>Bacteria</taxon>
        <taxon>Pseudomonadati</taxon>
        <taxon>Bacteroidota</taxon>
        <taxon>Cytophagia</taxon>
        <taxon>Cytophagales</taxon>
        <taxon>Hymenobacteraceae</taxon>
        <taxon>Hymenobacter</taxon>
    </lineage>
</organism>
<comment type="function">
    <text evidence="8">Toxic component of a toxin-antitoxin (TA) system. An RNase.</text>
</comment>
<comment type="cofactor">
    <cofactor evidence="1 8">
        <name>Mg(2+)</name>
        <dbReference type="ChEBI" id="CHEBI:18420"/>
    </cofactor>
</comment>
<evidence type="ECO:0000256" key="1">
    <source>
        <dbReference type="ARBA" id="ARBA00001946"/>
    </source>
</evidence>
<keyword evidence="4 8" id="KW-0479">Metal-binding</keyword>
<evidence type="ECO:0000256" key="2">
    <source>
        <dbReference type="ARBA" id="ARBA00022649"/>
    </source>
</evidence>
<evidence type="ECO:0000256" key="6">
    <source>
        <dbReference type="ARBA" id="ARBA00022842"/>
    </source>
</evidence>
<gene>
    <name evidence="8" type="primary">vapC</name>
    <name evidence="10" type="ORF">HBN54_002628</name>
</gene>
<dbReference type="Proteomes" id="UP000717634">
    <property type="component" value="Unassembled WGS sequence"/>
</dbReference>
<comment type="similarity">
    <text evidence="7 8">Belongs to the PINc/VapC protein family.</text>
</comment>
<keyword evidence="10" id="KW-0255">Endonuclease</keyword>
<dbReference type="PANTHER" id="PTHR33653">
    <property type="entry name" value="RIBONUCLEASE VAPC2"/>
    <property type="match status" value="1"/>
</dbReference>
<protein>
    <recommendedName>
        <fullName evidence="8">Ribonuclease VapC</fullName>
        <shortName evidence="8">RNase VapC</shortName>
        <ecNumber evidence="8">3.1.-.-</ecNumber>
    </recommendedName>
    <alternativeName>
        <fullName evidence="8">Toxin VapC</fullName>
    </alternativeName>
</protein>
<dbReference type="Gene3D" id="3.40.50.1010">
    <property type="entry name" value="5'-nuclease"/>
    <property type="match status" value="1"/>
</dbReference>
<keyword evidence="3 8" id="KW-0540">Nuclease</keyword>
<comment type="caution">
    <text evidence="10">The sequence shown here is derived from an EMBL/GenBank/DDBJ whole genome shotgun (WGS) entry which is preliminary data.</text>
</comment>
<keyword evidence="11" id="KW-1185">Reference proteome</keyword>
<evidence type="ECO:0000313" key="10">
    <source>
        <dbReference type="EMBL" id="NKI90029.1"/>
    </source>
</evidence>
<keyword evidence="6 8" id="KW-0460">Magnesium</keyword>
<dbReference type="InterPro" id="IPR029060">
    <property type="entry name" value="PIN-like_dom_sf"/>
</dbReference>
<dbReference type="PANTHER" id="PTHR33653:SF1">
    <property type="entry name" value="RIBONUCLEASE VAPC2"/>
    <property type="match status" value="1"/>
</dbReference>